<reference evidence="1" key="1">
    <citation type="submission" date="2021-04" db="EMBL/GenBank/DDBJ databases">
        <title>Complete genome sequence for Sulfitobacter sp. strain JK7-1.</title>
        <authorList>
            <person name="Park S.-J."/>
        </authorList>
    </citation>
    <scope>NUCLEOTIDE SEQUENCE</scope>
    <source>
        <strain evidence="1">JK7-1</strain>
    </source>
</reference>
<dbReference type="EMBL" id="CP073581">
    <property type="protein sequence ID" value="QUJ76872.1"/>
    <property type="molecule type" value="Genomic_DNA"/>
</dbReference>
<keyword evidence="2" id="KW-1185">Reference proteome</keyword>
<evidence type="ECO:0000313" key="2">
    <source>
        <dbReference type="Proteomes" id="UP000683291"/>
    </source>
</evidence>
<dbReference type="RefSeq" id="WP_212705069.1">
    <property type="nucleotide sequence ID" value="NZ_CP073581.1"/>
</dbReference>
<proteinExistence type="predicted"/>
<name>A0A975JEJ4_9RHOB</name>
<dbReference type="KEGG" id="sual:KDD17_02075"/>
<dbReference type="AlphaFoldDB" id="A0A975JEJ4"/>
<accession>A0A975JEJ4</accession>
<evidence type="ECO:0000313" key="1">
    <source>
        <dbReference type="EMBL" id="QUJ76872.1"/>
    </source>
</evidence>
<gene>
    <name evidence="1" type="ORF">KDD17_02075</name>
</gene>
<organism evidence="1 2">
    <name type="scientific">Sulfitobacter albidus</name>
    <dbReference type="NCBI Taxonomy" id="2829501"/>
    <lineage>
        <taxon>Bacteria</taxon>
        <taxon>Pseudomonadati</taxon>
        <taxon>Pseudomonadota</taxon>
        <taxon>Alphaproteobacteria</taxon>
        <taxon>Rhodobacterales</taxon>
        <taxon>Roseobacteraceae</taxon>
        <taxon>Sulfitobacter</taxon>
    </lineage>
</organism>
<dbReference type="Proteomes" id="UP000683291">
    <property type="component" value="Chromosome 1"/>
</dbReference>
<sequence length="227" mass="25850">MIELIREDDFSELPEEAHYKWIQLERIARGRLQDLLDEATGIPDSVLKNQYMTVVDQLARTYEVPDVSISGAHNIDERLNAFQLDVSRAQTQIWSSVKPDYPFGRVALSTDAKTQILQLSHQIELEINRLEESDARKRALFRLLEDFRREINQPRTRIGTALTWLASLSTVVAMTTTSLAQAPEAFSTIQMILGAEQQSTAGEELRLIEEEKRLLLPSPHKQIAGPR</sequence>
<protein>
    <submittedName>
        <fullName evidence="1">Uncharacterized protein</fullName>
    </submittedName>
</protein>